<dbReference type="PROSITE" id="PS50222">
    <property type="entry name" value="EF_HAND_2"/>
    <property type="match status" value="1"/>
</dbReference>
<accession>A0A061RNR6</accession>
<feature type="domain" description="EF-hand" evidence="1">
    <location>
        <begin position="31"/>
        <end position="58"/>
    </location>
</feature>
<name>A0A061RNR6_9CHLO</name>
<proteinExistence type="predicted"/>
<dbReference type="EMBL" id="GBEZ01011221">
    <property type="protein sequence ID" value="JAC74547.1"/>
    <property type="molecule type" value="Transcribed_RNA"/>
</dbReference>
<gene>
    <name evidence="2" type="ORF">TSPGSL018_25637</name>
</gene>
<dbReference type="Gene3D" id="1.10.238.10">
    <property type="entry name" value="EF-hand"/>
    <property type="match status" value="1"/>
</dbReference>
<dbReference type="InterPro" id="IPR002048">
    <property type="entry name" value="EF_hand_dom"/>
</dbReference>
<protein>
    <recommendedName>
        <fullName evidence="1">EF-hand domain-containing protein</fullName>
    </recommendedName>
</protein>
<evidence type="ECO:0000313" key="2">
    <source>
        <dbReference type="EMBL" id="JAC74547.1"/>
    </source>
</evidence>
<dbReference type="SUPFAM" id="SSF47473">
    <property type="entry name" value="EF-hand"/>
    <property type="match status" value="1"/>
</dbReference>
<sequence length="292" mass="32786">MRKLGLFQFLFNLSAEFKRLENEMVENLPPLFKAWDADCSGKLSRTQFQEMAQDIGASPEESAEMWSICQQLHRAKAPDESEPPDGPEAIDYDAFEAGAKRTQMVRRYMRLHRSTPAPAEMDEAAKDAHNKMLHLVVENLWTELKGMVDTVLAMPFMKDEESSIQSQMVRIKNGDDGEHRVLALIGLMKNLTNVKIEHVAKMCKYRDVNSPASAEGPFWLACFAGRRLQDFPRHVGKQSPHGEKVPSHAVLDREGQDICSLQVTCKCPCFQCNQIADQHAKVAAEPSGVESG</sequence>
<dbReference type="InterPro" id="IPR011992">
    <property type="entry name" value="EF-hand-dom_pair"/>
</dbReference>
<evidence type="ECO:0000259" key="1">
    <source>
        <dbReference type="PROSITE" id="PS50222"/>
    </source>
</evidence>
<dbReference type="AlphaFoldDB" id="A0A061RNR6"/>
<organism evidence="2">
    <name type="scientific">Tetraselmis sp. GSL018</name>
    <dbReference type="NCBI Taxonomy" id="582737"/>
    <lineage>
        <taxon>Eukaryota</taxon>
        <taxon>Viridiplantae</taxon>
        <taxon>Chlorophyta</taxon>
        <taxon>core chlorophytes</taxon>
        <taxon>Chlorodendrophyceae</taxon>
        <taxon>Chlorodendrales</taxon>
        <taxon>Chlorodendraceae</taxon>
        <taxon>Tetraselmis</taxon>
    </lineage>
</organism>
<reference evidence="2" key="1">
    <citation type="submission" date="2014-05" db="EMBL/GenBank/DDBJ databases">
        <title>The transcriptome of the halophilic microalga Tetraselmis sp. GSL018 isolated from the Great Salt Lake, Utah.</title>
        <authorList>
            <person name="Jinkerson R.E."/>
            <person name="D'Adamo S."/>
            <person name="Posewitz M.C."/>
        </authorList>
    </citation>
    <scope>NUCLEOTIDE SEQUENCE</scope>
    <source>
        <strain evidence="2">GSL018</strain>
    </source>
</reference>
<dbReference type="GO" id="GO:0005509">
    <property type="term" value="F:calcium ion binding"/>
    <property type="evidence" value="ECO:0007669"/>
    <property type="project" value="InterPro"/>
</dbReference>